<gene>
    <name evidence="7" type="ORF">H0486_05360</name>
</gene>
<evidence type="ECO:0000256" key="3">
    <source>
        <dbReference type="ARBA" id="ARBA00022989"/>
    </source>
</evidence>
<dbReference type="Pfam" id="PF12698">
    <property type="entry name" value="ABC2_membrane_3"/>
    <property type="match status" value="1"/>
</dbReference>
<dbReference type="Proteomes" id="UP000574276">
    <property type="component" value="Unassembled WGS sequence"/>
</dbReference>
<evidence type="ECO:0000256" key="2">
    <source>
        <dbReference type="ARBA" id="ARBA00022692"/>
    </source>
</evidence>
<evidence type="ECO:0000259" key="6">
    <source>
        <dbReference type="Pfam" id="PF12698"/>
    </source>
</evidence>
<name>A0A839K0P4_9FIRM</name>
<evidence type="ECO:0000313" key="7">
    <source>
        <dbReference type="EMBL" id="MBB2182301.1"/>
    </source>
</evidence>
<keyword evidence="8" id="KW-1185">Reference proteome</keyword>
<feature type="domain" description="ABC-2 type transporter transmembrane" evidence="6">
    <location>
        <begin position="19"/>
        <end position="366"/>
    </location>
</feature>
<dbReference type="PANTHER" id="PTHR43027">
    <property type="entry name" value="DOXORUBICIN RESISTANCE ABC TRANSPORTER PERMEASE PROTEIN DRRC-RELATED"/>
    <property type="match status" value="1"/>
</dbReference>
<organism evidence="7 8">
    <name type="scientific">Variimorphobacter saccharofermentans</name>
    <dbReference type="NCBI Taxonomy" id="2755051"/>
    <lineage>
        <taxon>Bacteria</taxon>
        <taxon>Bacillati</taxon>
        <taxon>Bacillota</taxon>
        <taxon>Clostridia</taxon>
        <taxon>Lachnospirales</taxon>
        <taxon>Lachnospiraceae</taxon>
        <taxon>Variimorphobacter</taxon>
    </lineage>
</organism>
<protein>
    <submittedName>
        <fullName evidence="7">ABC transporter permease</fullName>
    </submittedName>
</protein>
<feature type="transmembrane region" description="Helical" evidence="5">
    <location>
        <begin position="223"/>
        <end position="245"/>
    </location>
</feature>
<keyword evidence="3 5" id="KW-1133">Transmembrane helix</keyword>
<keyword evidence="2 5" id="KW-0812">Transmembrane</keyword>
<reference evidence="7 8" key="1">
    <citation type="submission" date="2020-07" db="EMBL/GenBank/DDBJ databases">
        <title>Characterization and genome sequencing of isolate MD1, a novel member within the family Lachnospiraceae.</title>
        <authorList>
            <person name="Rettenmaier R."/>
            <person name="Di Bello L."/>
            <person name="Zinser C."/>
            <person name="Scheitz K."/>
            <person name="Liebl W."/>
            <person name="Zverlov V."/>
        </authorList>
    </citation>
    <scope>NUCLEOTIDE SEQUENCE [LARGE SCALE GENOMIC DNA]</scope>
    <source>
        <strain evidence="7 8">MD1</strain>
    </source>
</reference>
<evidence type="ECO:0000256" key="4">
    <source>
        <dbReference type="ARBA" id="ARBA00023136"/>
    </source>
</evidence>
<sequence>MSYQLYITRLKCLLRNKQAIFWSYLFPLLLATCFYFTLNNLWKIEAFETISIGYQEMPNDSVDFNKLLSEAKVNDQTPMFDITYCDEEEAAILFSENKIDAFIIGGTKPELVIKSNGFNQTIVKAFIDNYYRMSSVISTVLSENPNAISEGLLDDVMQIDTFVEEKMNGKKPNQASIYFHALFAMTCLFATNWGLDEVVNIQANLSARGARVSVSPVNKMKLYFYNLLAAFTGHMIGVVLLFLYIIFILRMDFGNNLFFIFGICIIGSLTGLFLGCTVGVWLKMKTEAKEAILTTIVMLGSFLSGMMYADIKYIIAKNVPILSYINPVNLVADSMYSVYFYDTYEKFYLNATILSIMSVLLCIASYLGVRRKSYASI</sequence>
<proteinExistence type="predicted"/>
<dbReference type="EMBL" id="JACEGA010000001">
    <property type="protein sequence ID" value="MBB2182301.1"/>
    <property type="molecule type" value="Genomic_DNA"/>
</dbReference>
<accession>A0A839K0P4</accession>
<comment type="subcellular location">
    <subcellularLocation>
        <location evidence="1">Membrane</location>
        <topology evidence="1">Multi-pass membrane protein</topology>
    </subcellularLocation>
</comment>
<feature type="transmembrane region" description="Helical" evidence="5">
    <location>
        <begin position="257"/>
        <end position="282"/>
    </location>
</feature>
<dbReference type="RefSeq" id="WP_228352026.1">
    <property type="nucleotide sequence ID" value="NZ_JACEGA010000001.1"/>
</dbReference>
<evidence type="ECO:0000256" key="5">
    <source>
        <dbReference type="SAM" id="Phobius"/>
    </source>
</evidence>
<dbReference type="InterPro" id="IPR052902">
    <property type="entry name" value="ABC-2_transporter"/>
</dbReference>
<evidence type="ECO:0000313" key="8">
    <source>
        <dbReference type="Proteomes" id="UP000574276"/>
    </source>
</evidence>
<dbReference type="PANTHER" id="PTHR43027:SF1">
    <property type="entry name" value="DOXORUBICIN RESISTANCE ABC TRANSPORTER PERMEASE PROTEIN DRRC-RELATED"/>
    <property type="match status" value="1"/>
</dbReference>
<feature type="transmembrane region" description="Helical" evidence="5">
    <location>
        <begin position="20"/>
        <end position="38"/>
    </location>
</feature>
<feature type="transmembrane region" description="Helical" evidence="5">
    <location>
        <begin position="288"/>
        <end position="309"/>
    </location>
</feature>
<keyword evidence="4 5" id="KW-0472">Membrane</keyword>
<feature type="transmembrane region" description="Helical" evidence="5">
    <location>
        <begin position="347"/>
        <end position="369"/>
    </location>
</feature>
<dbReference type="AlphaFoldDB" id="A0A839K0P4"/>
<comment type="caution">
    <text evidence="7">The sequence shown here is derived from an EMBL/GenBank/DDBJ whole genome shotgun (WGS) entry which is preliminary data.</text>
</comment>
<evidence type="ECO:0000256" key="1">
    <source>
        <dbReference type="ARBA" id="ARBA00004141"/>
    </source>
</evidence>
<dbReference type="GO" id="GO:0140359">
    <property type="term" value="F:ABC-type transporter activity"/>
    <property type="evidence" value="ECO:0007669"/>
    <property type="project" value="InterPro"/>
</dbReference>
<dbReference type="InterPro" id="IPR013525">
    <property type="entry name" value="ABC2_TM"/>
</dbReference>
<dbReference type="GO" id="GO:0016020">
    <property type="term" value="C:membrane"/>
    <property type="evidence" value="ECO:0007669"/>
    <property type="project" value="UniProtKB-SubCell"/>
</dbReference>